<feature type="domain" description="HTH lysR-type" evidence="5">
    <location>
        <begin position="1"/>
        <end position="53"/>
    </location>
</feature>
<organism evidence="6 7">
    <name type="scientific">Mangrovactinospora gilvigrisea</name>
    <dbReference type="NCBI Taxonomy" id="1428644"/>
    <lineage>
        <taxon>Bacteria</taxon>
        <taxon>Bacillati</taxon>
        <taxon>Actinomycetota</taxon>
        <taxon>Actinomycetes</taxon>
        <taxon>Kitasatosporales</taxon>
        <taxon>Streptomycetaceae</taxon>
        <taxon>Mangrovactinospora</taxon>
    </lineage>
</organism>
<evidence type="ECO:0000256" key="3">
    <source>
        <dbReference type="ARBA" id="ARBA00023125"/>
    </source>
</evidence>
<dbReference type="SUPFAM" id="SSF53850">
    <property type="entry name" value="Periplasmic binding protein-like II"/>
    <property type="match status" value="1"/>
</dbReference>
<dbReference type="STRING" id="1428644.BIV57_06050"/>
<gene>
    <name evidence="6" type="ORF">BIV57_06050</name>
</gene>
<evidence type="ECO:0000256" key="2">
    <source>
        <dbReference type="ARBA" id="ARBA00023015"/>
    </source>
</evidence>
<dbReference type="CDD" id="cd08414">
    <property type="entry name" value="PBP2_LTTR_aromatics_like"/>
    <property type="match status" value="1"/>
</dbReference>
<dbReference type="SUPFAM" id="SSF46785">
    <property type="entry name" value="Winged helix' DNA-binding domain"/>
    <property type="match status" value="1"/>
</dbReference>
<dbReference type="InterPro" id="IPR036390">
    <property type="entry name" value="WH_DNA-bd_sf"/>
</dbReference>
<evidence type="ECO:0000256" key="1">
    <source>
        <dbReference type="ARBA" id="ARBA00009437"/>
    </source>
</evidence>
<evidence type="ECO:0000313" key="7">
    <source>
        <dbReference type="Proteomes" id="UP000243342"/>
    </source>
</evidence>
<dbReference type="InterPro" id="IPR005119">
    <property type="entry name" value="LysR_subst-bd"/>
</dbReference>
<dbReference type="InterPro" id="IPR036388">
    <property type="entry name" value="WH-like_DNA-bd_sf"/>
</dbReference>
<proteinExistence type="inferred from homology"/>
<keyword evidence="4" id="KW-0804">Transcription</keyword>
<evidence type="ECO:0000256" key="4">
    <source>
        <dbReference type="ARBA" id="ARBA00023163"/>
    </source>
</evidence>
<evidence type="ECO:0000259" key="5">
    <source>
        <dbReference type="PROSITE" id="PS50931"/>
    </source>
</evidence>
<dbReference type="GO" id="GO:0032993">
    <property type="term" value="C:protein-DNA complex"/>
    <property type="evidence" value="ECO:0007669"/>
    <property type="project" value="TreeGrafter"/>
</dbReference>
<name>A0A1J7BY27_9ACTN</name>
<dbReference type="GO" id="GO:0003700">
    <property type="term" value="F:DNA-binding transcription factor activity"/>
    <property type="evidence" value="ECO:0007669"/>
    <property type="project" value="InterPro"/>
</dbReference>
<dbReference type="PROSITE" id="PS50931">
    <property type="entry name" value="HTH_LYSR"/>
    <property type="match status" value="1"/>
</dbReference>
<accession>A0A1J7BY27</accession>
<dbReference type="Pfam" id="PF03466">
    <property type="entry name" value="LysR_substrate"/>
    <property type="match status" value="1"/>
</dbReference>
<dbReference type="AlphaFoldDB" id="A0A1J7BY27"/>
<dbReference type="InterPro" id="IPR000847">
    <property type="entry name" value="LysR_HTH_N"/>
</dbReference>
<keyword evidence="2" id="KW-0805">Transcription regulation</keyword>
<dbReference type="Pfam" id="PF00126">
    <property type="entry name" value="HTH_1"/>
    <property type="match status" value="1"/>
</dbReference>
<reference evidence="6 7" key="1">
    <citation type="submission" date="2016-10" db="EMBL/GenBank/DDBJ databases">
        <title>Genome sequence of Streptomyces gilvigriseus MUSC 26.</title>
        <authorList>
            <person name="Lee L.-H."/>
            <person name="Ser H.-L."/>
        </authorList>
    </citation>
    <scope>NUCLEOTIDE SEQUENCE [LARGE SCALE GENOMIC DNA]</scope>
    <source>
        <strain evidence="6 7">MUSC 26</strain>
    </source>
</reference>
<dbReference type="EMBL" id="MLCF01000023">
    <property type="protein sequence ID" value="OIV38385.1"/>
    <property type="molecule type" value="Genomic_DNA"/>
</dbReference>
<comment type="similarity">
    <text evidence="1">Belongs to the LysR transcriptional regulatory family.</text>
</comment>
<dbReference type="PANTHER" id="PTHR30346">
    <property type="entry name" value="TRANSCRIPTIONAL DUAL REGULATOR HCAR-RELATED"/>
    <property type="match status" value="1"/>
</dbReference>
<evidence type="ECO:0000313" key="6">
    <source>
        <dbReference type="EMBL" id="OIV38385.1"/>
    </source>
</evidence>
<dbReference type="Gene3D" id="3.40.190.10">
    <property type="entry name" value="Periplasmic binding protein-like II"/>
    <property type="match status" value="2"/>
</dbReference>
<keyword evidence="7" id="KW-1185">Reference proteome</keyword>
<sequence length="306" mass="33601">MEAFLTLAEELHFGRTAERLGLSPGRVTQIIQRLERRAGVALFDRTSRRVELTEVGRELRDEVEPAHRRIELAWARAVDAGRGVSGALRLAYLGAPQAEVLVRVMDEFHRRHPRSEAVLACESQVDDHLAPLRDGRADLLATRFPVQEPDLVQGPVLTREPMVLAVRSGHRLAGLEVVELEELADEPVVLPVESAAGYWLDALVPAMTPSGRPIPRLRLAPTFPTLLALVGAGRGVCPLPLQAVRFYPRPDVQYVPMRGIDPDEWGLVWRASDAAAPRVRAFAEAAEAELRKAGGPDGMAAWLTGN</sequence>
<keyword evidence="3" id="KW-0238">DNA-binding</keyword>
<dbReference type="Proteomes" id="UP000243342">
    <property type="component" value="Unassembled WGS sequence"/>
</dbReference>
<dbReference type="Gene3D" id="1.10.10.10">
    <property type="entry name" value="Winged helix-like DNA-binding domain superfamily/Winged helix DNA-binding domain"/>
    <property type="match status" value="1"/>
</dbReference>
<dbReference type="OrthoDB" id="79118at2"/>
<protein>
    <recommendedName>
        <fullName evidence="5">HTH lysR-type domain-containing protein</fullName>
    </recommendedName>
</protein>
<dbReference type="PANTHER" id="PTHR30346:SF0">
    <property type="entry name" value="HCA OPERON TRANSCRIPTIONAL ACTIVATOR HCAR"/>
    <property type="match status" value="1"/>
</dbReference>
<comment type="caution">
    <text evidence="6">The sequence shown here is derived from an EMBL/GenBank/DDBJ whole genome shotgun (WGS) entry which is preliminary data.</text>
</comment>
<dbReference type="GO" id="GO:0003677">
    <property type="term" value="F:DNA binding"/>
    <property type="evidence" value="ECO:0007669"/>
    <property type="project" value="UniProtKB-KW"/>
</dbReference>